<feature type="region of interest" description="Disordered" evidence="2">
    <location>
        <begin position="715"/>
        <end position="781"/>
    </location>
</feature>
<feature type="compositionally biased region" description="Polar residues" evidence="2">
    <location>
        <begin position="501"/>
        <end position="510"/>
    </location>
</feature>
<feature type="compositionally biased region" description="Low complexity" evidence="2">
    <location>
        <begin position="572"/>
        <end position="581"/>
    </location>
</feature>
<gene>
    <name evidence="3" type="primary">Sepn1</name>
</gene>
<feature type="compositionally biased region" description="Polar residues" evidence="2">
    <location>
        <begin position="745"/>
        <end position="763"/>
    </location>
</feature>
<reference evidence="3" key="1">
    <citation type="submission" date="2020-04" db="EMBL/GenBank/DDBJ databases">
        <authorList>
            <person name="Neveu A P."/>
        </authorList>
    </citation>
    <scope>NUCLEOTIDE SEQUENCE</scope>
    <source>
        <tissue evidence="3">Whole embryo</tissue>
    </source>
</reference>
<dbReference type="AlphaFoldDB" id="A0A6F9DRA5"/>
<evidence type="ECO:0000313" key="3">
    <source>
        <dbReference type="EMBL" id="CAB3265974.1"/>
    </source>
</evidence>
<proteinExistence type="evidence at transcript level"/>
<accession>A0A6F9DRA5</accession>
<feature type="coiled-coil region" evidence="1">
    <location>
        <begin position="240"/>
        <end position="267"/>
    </location>
</feature>
<feature type="coiled-coil region" evidence="1">
    <location>
        <begin position="598"/>
        <end position="625"/>
    </location>
</feature>
<keyword evidence="1" id="KW-0175">Coiled coil</keyword>
<protein>
    <submittedName>
        <fullName evidence="3">Selenoprotein N, 1</fullName>
    </submittedName>
</protein>
<feature type="compositionally biased region" description="Acidic residues" evidence="2">
    <location>
        <begin position="439"/>
        <end position="450"/>
    </location>
</feature>
<organism evidence="3">
    <name type="scientific">Phallusia mammillata</name>
    <dbReference type="NCBI Taxonomy" id="59560"/>
    <lineage>
        <taxon>Eukaryota</taxon>
        <taxon>Metazoa</taxon>
        <taxon>Chordata</taxon>
        <taxon>Tunicata</taxon>
        <taxon>Ascidiacea</taxon>
        <taxon>Phlebobranchia</taxon>
        <taxon>Ascidiidae</taxon>
        <taxon>Phallusia</taxon>
    </lineage>
</organism>
<feature type="compositionally biased region" description="Polar residues" evidence="2">
    <location>
        <begin position="347"/>
        <end position="360"/>
    </location>
</feature>
<feature type="compositionally biased region" description="Low complexity" evidence="2">
    <location>
        <begin position="715"/>
        <end position="733"/>
    </location>
</feature>
<sequence>MDKLPHSLVTDGRLSPAEELANRRKIRLIQVRQQEQQIAKRVRSQVKVQKRNVLQDVAQKLNKEFENRKNVNYAISKEKYVEGLSEFGKAHENAASDVADQALVAAIFDQQKREAHKRYTEAVQRARMVKAIEEENENALLERRLLVKKKEAIRAKQIAMLPKKEVTKDDETSGCNTETTIMTNGTQTALVERSYAQEITAKDAALDEESRCAELDKDRICDHSAQIERARVRHLAALRKARMTHEYTKLESDVKMLQRKAAFTKRNNFSGFPGKTAQFQDATQAELLDTLGIPQSWDLDLSDAGEHESTDPLTQFVTETSEEAETSEADAQEEEESATATSVTQSDTETSDFSSGMATSETEDSYEKVANRLRTQVPDYGDKLKLDRDAPAKLPSMPKDIGETRHVKPKKKKAVAFELPEEKEDGKMSSEDSNTTTGAEDDLELGEKDEETTKPLKTDFSPPESYSDVPVKDTEQKDEPSLPEKEEKSAPTPPLAPTSSVKPQQFTHSVVSKALQQPDVLAFQRRILETHAMSVSEPSIDSSVQDTSDKSTDSINITSSESEIKTSDTDNSSFTSGTATTGSVVSLEDGLEKIASGIQKREEELKRQQDILEEYKRKLIAQQKQHAAIAKLSATVGKQLNKVTPPVSPEMQALIDQSDSIDHSQDGGSINVIHMSEQSSGDSLTSFPGPTSTGATLKIPSLLMMTDPNQKPFDVSMASSSASESVKSNVAVAEDNSDTMEVHEISTNSVRTPSILSKSSSGKQFDYKTLKTPTSSNSHDDLSFVELTPFVEPQKVDSSSSSGQPISDFSFDKHSFMELQPDISMYMKPQTSMTDYNPNVSSFIELTPQTPGVELKDVTSTENTSDLNISEHPLSVQDRSEISYPPFSSIDGGTSIEVRTTSDDKTDASAAFDETSWKALLAQSDTTADSTASTVDSSVETLRTDETVIEMPERGILEEPDMTLLSLNSTILSNNPLTNDDFMLEKFQMEMPTLNNSAIIKEKVSVQNSSLIDKSVDSINETVIPAKPVNSDACLARLFQYLMEIEAKK</sequence>
<feature type="region of interest" description="Disordered" evidence="2">
    <location>
        <begin position="317"/>
        <end position="515"/>
    </location>
</feature>
<feature type="compositionally biased region" description="Basic and acidic residues" evidence="2">
    <location>
        <begin position="380"/>
        <end position="391"/>
    </location>
</feature>
<dbReference type="EMBL" id="LR790112">
    <property type="protein sequence ID" value="CAB3265974.1"/>
    <property type="molecule type" value="mRNA"/>
</dbReference>
<feature type="compositionally biased region" description="Basic and acidic residues" evidence="2">
    <location>
        <begin position="470"/>
        <end position="489"/>
    </location>
</feature>
<evidence type="ECO:0000256" key="1">
    <source>
        <dbReference type="SAM" id="Coils"/>
    </source>
</evidence>
<feature type="compositionally biased region" description="Polar residues" evidence="2">
    <location>
        <begin position="536"/>
        <end position="546"/>
    </location>
</feature>
<feature type="region of interest" description="Disordered" evidence="2">
    <location>
        <begin position="531"/>
        <end position="581"/>
    </location>
</feature>
<feature type="compositionally biased region" description="Acidic residues" evidence="2">
    <location>
        <begin position="320"/>
        <end position="337"/>
    </location>
</feature>
<name>A0A6F9DRA5_9ASCI</name>
<evidence type="ECO:0000256" key="2">
    <source>
        <dbReference type="SAM" id="MobiDB-lite"/>
    </source>
</evidence>